<dbReference type="CDD" id="cd02440">
    <property type="entry name" value="AdoMet_MTases"/>
    <property type="match status" value="1"/>
</dbReference>
<evidence type="ECO:0008006" key="4">
    <source>
        <dbReference type="Google" id="ProtNLM"/>
    </source>
</evidence>
<evidence type="ECO:0000256" key="1">
    <source>
        <dbReference type="SAM" id="SignalP"/>
    </source>
</evidence>
<feature type="signal peptide" evidence="1">
    <location>
        <begin position="1"/>
        <end position="24"/>
    </location>
</feature>
<keyword evidence="1" id="KW-0732">Signal</keyword>
<dbReference type="Proteomes" id="UP001642484">
    <property type="component" value="Unassembled WGS sequence"/>
</dbReference>
<gene>
    <name evidence="2" type="ORF">CCMP2556_LOCUS51588</name>
</gene>
<dbReference type="InterPro" id="IPR029063">
    <property type="entry name" value="SAM-dependent_MTases_sf"/>
</dbReference>
<sequence length="361" mass="40158">MMQPGWKACGLLAVVVILLQGAALLRPSPCIGRLAPELGRSNESATSFAKSKDDRVDKQDDRVDCCSKSKQSLLAERICVSPSATPMRIPSATEAEEFLAKTTFQNHIIWDLVPGKVQLNGNTKVALELGERALSAALTNETAKGKEDLQAMDIGTVNGCVAFELERHGVKTVYAVDIMPPTHFGFQQLHKLLSSQVTFVRTRGYELASLFEHNSFDLIVMSGVLYHLRHPIVMIDVLWLLLKVGAVAAIETAITETLQLAQLPPANLSMESYNWVKFIQYYAHTNPEGRVTYDRTNKFFPSMDALVEFFSDSGFEVLWQKDLITRGHLLVRKTSTRRFQKTGYSISDQLQVALQDPIPCA</sequence>
<feature type="chain" id="PRO_5047084707" description="Methyltransferase type 11 domain-containing protein" evidence="1">
    <location>
        <begin position="25"/>
        <end position="361"/>
    </location>
</feature>
<protein>
    <recommendedName>
        <fullName evidence="4">Methyltransferase type 11 domain-containing protein</fullName>
    </recommendedName>
</protein>
<dbReference type="EMBL" id="CAXAMN010027495">
    <property type="protein sequence ID" value="CAK9111060.1"/>
    <property type="molecule type" value="Genomic_DNA"/>
</dbReference>
<accession>A0ABP0SFN0</accession>
<dbReference type="SUPFAM" id="SSF53335">
    <property type="entry name" value="S-adenosyl-L-methionine-dependent methyltransferases"/>
    <property type="match status" value="1"/>
</dbReference>
<organism evidence="2 3">
    <name type="scientific">Durusdinium trenchii</name>
    <dbReference type="NCBI Taxonomy" id="1381693"/>
    <lineage>
        <taxon>Eukaryota</taxon>
        <taxon>Sar</taxon>
        <taxon>Alveolata</taxon>
        <taxon>Dinophyceae</taxon>
        <taxon>Suessiales</taxon>
        <taxon>Symbiodiniaceae</taxon>
        <taxon>Durusdinium</taxon>
    </lineage>
</organism>
<evidence type="ECO:0000313" key="2">
    <source>
        <dbReference type="EMBL" id="CAK9111060.1"/>
    </source>
</evidence>
<reference evidence="2 3" key="1">
    <citation type="submission" date="2024-02" db="EMBL/GenBank/DDBJ databases">
        <authorList>
            <person name="Chen Y."/>
            <person name="Shah S."/>
            <person name="Dougan E. K."/>
            <person name="Thang M."/>
            <person name="Chan C."/>
        </authorList>
    </citation>
    <scope>NUCLEOTIDE SEQUENCE [LARGE SCALE GENOMIC DNA]</scope>
</reference>
<dbReference type="Pfam" id="PF13489">
    <property type="entry name" value="Methyltransf_23"/>
    <property type="match status" value="1"/>
</dbReference>
<comment type="caution">
    <text evidence="2">The sequence shown here is derived from an EMBL/GenBank/DDBJ whole genome shotgun (WGS) entry which is preliminary data.</text>
</comment>
<name>A0ABP0SFN0_9DINO</name>
<proteinExistence type="predicted"/>
<dbReference type="Gene3D" id="3.40.50.150">
    <property type="entry name" value="Vaccinia Virus protein VP39"/>
    <property type="match status" value="1"/>
</dbReference>
<evidence type="ECO:0000313" key="3">
    <source>
        <dbReference type="Proteomes" id="UP001642484"/>
    </source>
</evidence>
<keyword evidence="3" id="KW-1185">Reference proteome</keyword>